<reference evidence="2" key="1">
    <citation type="submission" date="2018-05" db="EMBL/GenBank/DDBJ databases">
        <authorList>
            <person name="Lanie J.A."/>
            <person name="Ng W.-L."/>
            <person name="Kazmierczak K.M."/>
            <person name="Andrzejewski T.M."/>
            <person name="Davidsen T.M."/>
            <person name="Wayne K.J."/>
            <person name="Tettelin H."/>
            <person name="Glass J.I."/>
            <person name="Rusch D."/>
            <person name="Podicherti R."/>
            <person name="Tsui H.-C.T."/>
            <person name="Winkler M.E."/>
        </authorList>
    </citation>
    <scope>NUCLEOTIDE SEQUENCE</scope>
</reference>
<protein>
    <recommendedName>
        <fullName evidence="1">Glycosyltransferase 2-like domain-containing protein</fullName>
    </recommendedName>
</protein>
<dbReference type="PANTHER" id="PTHR22916">
    <property type="entry name" value="GLYCOSYLTRANSFERASE"/>
    <property type="match status" value="1"/>
</dbReference>
<dbReference type="PANTHER" id="PTHR22916:SF3">
    <property type="entry name" value="UDP-GLCNAC:BETAGAL BETA-1,3-N-ACETYLGLUCOSAMINYLTRANSFERASE-LIKE PROTEIN 1"/>
    <property type="match status" value="1"/>
</dbReference>
<organism evidence="2">
    <name type="scientific">marine metagenome</name>
    <dbReference type="NCBI Taxonomy" id="408172"/>
    <lineage>
        <taxon>unclassified sequences</taxon>
        <taxon>metagenomes</taxon>
        <taxon>ecological metagenomes</taxon>
    </lineage>
</organism>
<name>A0A383BUY1_9ZZZZ</name>
<dbReference type="Pfam" id="PF00535">
    <property type="entry name" value="Glycos_transf_2"/>
    <property type="match status" value="1"/>
</dbReference>
<evidence type="ECO:0000313" key="2">
    <source>
        <dbReference type="EMBL" id="SVE23620.1"/>
    </source>
</evidence>
<dbReference type="InterPro" id="IPR001173">
    <property type="entry name" value="Glyco_trans_2-like"/>
</dbReference>
<dbReference type="AlphaFoldDB" id="A0A383BUY1"/>
<feature type="domain" description="Glycosyltransferase 2-like" evidence="1">
    <location>
        <begin position="3"/>
        <end position="147"/>
    </location>
</feature>
<dbReference type="CDD" id="cd00761">
    <property type="entry name" value="Glyco_tranf_GTA_type"/>
    <property type="match status" value="1"/>
</dbReference>
<dbReference type="EMBL" id="UINC01203393">
    <property type="protein sequence ID" value="SVE23620.1"/>
    <property type="molecule type" value="Genomic_DNA"/>
</dbReference>
<feature type="non-terminal residue" evidence="2">
    <location>
        <position position="177"/>
    </location>
</feature>
<dbReference type="Gene3D" id="3.90.550.10">
    <property type="entry name" value="Spore Coat Polysaccharide Biosynthesis Protein SpsA, Chain A"/>
    <property type="match status" value="1"/>
</dbReference>
<dbReference type="InterPro" id="IPR029044">
    <property type="entry name" value="Nucleotide-diphossugar_trans"/>
</dbReference>
<sequence>MNCHNGEAFLKESINSVINQTYKNWELIFWDNFSNDRSKEILLKFSDNRIKYYYAEKFTPLYEARNLAIKKASGEFISFLDTDDWWSLTKIEKQVEFFLKNKNLDVVYTNYYFFYNKTKTKKIISKKNLPEGKITRELLNNYNIGGILTALCKKKIFQTKQFISQYEIIGDFDFFVD</sequence>
<accession>A0A383BUY1</accession>
<dbReference type="SUPFAM" id="SSF53448">
    <property type="entry name" value="Nucleotide-diphospho-sugar transferases"/>
    <property type="match status" value="1"/>
</dbReference>
<evidence type="ECO:0000259" key="1">
    <source>
        <dbReference type="Pfam" id="PF00535"/>
    </source>
</evidence>
<proteinExistence type="predicted"/>
<gene>
    <name evidence="2" type="ORF">METZ01_LOCUS476474</name>
</gene>
<dbReference type="GO" id="GO:0016758">
    <property type="term" value="F:hexosyltransferase activity"/>
    <property type="evidence" value="ECO:0007669"/>
    <property type="project" value="UniProtKB-ARBA"/>
</dbReference>